<dbReference type="PANTHER" id="PTHR30024:SF47">
    <property type="entry name" value="TAURINE-BINDING PERIPLASMIC PROTEIN"/>
    <property type="match status" value="1"/>
</dbReference>
<evidence type="ECO:0000256" key="1">
    <source>
        <dbReference type="ARBA" id="ARBA00004418"/>
    </source>
</evidence>
<evidence type="ECO:0000256" key="3">
    <source>
        <dbReference type="ARBA" id="ARBA00022729"/>
    </source>
</evidence>
<evidence type="ECO:0000256" key="4">
    <source>
        <dbReference type="SAM" id="SignalP"/>
    </source>
</evidence>
<gene>
    <name evidence="6" type="ORF">GCM10023169_00520</name>
</gene>
<comment type="similarity">
    <text evidence="2">Belongs to the bacterial solute-binding protein SsuA/TauA family.</text>
</comment>
<dbReference type="Proteomes" id="UP001500622">
    <property type="component" value="Unassembled WGS sequence"/>
</dbReference>
<comment type="subcellular location">
    <subcellularLocation>
        <location evidence="1">Periplasm</location>
    </subcellularLocation>
</comment>
<keyword evidence="7" id="KW-1185">Reference proteome</keyword>
<evidence type="ECO:0000313" key="7">
    <source>
        <dbReference type="Proteomes" id="UP001500622"/>
    </source>
</evidence>
<dbReference type="Pfam" id="PF09084">
    <property type="entry name" value="NMT1"/>
    <property type="match status" value="1"/>
</dbReference>
<proteinExistence type="inferred from homology"/>
<protein>
    <submittedName>
        <fullName evidence="6">ABC transporter substrate-binding protein</fullName>
    </submittedName>
</protein>
<dbReference type="RefSeq" id="WP_345214480.1">
    <property type="nucleotide sequence ID" value="NZ_BAABGN010000001.1"/>
</dbReference>
<name>A0ABP8KRY8_9MICO</name>
<dbReference type="Gene3D" id="3.40.190.10">
    <property type="entry name" value="Periplasmic binding protein-like II"/>
    <property type="match status" value="2"/>
</dbReference>
<feature type="chain" id="PRO_5047005457" evidence="4">
    <location>
        <begin position="18"/>
        <end position="327"/>
    </location>
</feature>
<evidence type="ECO:0000256" key="2">
    <source>
        <dbReference type="ARBA" id="ARBA00010742"/>
    </source>
</evidence>
<evidence type="ECO:0000259" key="5">
    <source>
        <dbReference type="Pfam" id="PF09084"/>
    </source>
</evidence>
<comment type="caution">
    <text evidence="6">The sequence shown here is derived from an EMBL/GenBank/DDBJ whole genome shotgun (WGS) entry which is preliminary data.</text>
</comment>
<reference evidence="7" key="1">
    <citation type="journal article" date="2019" name="Int. J. Syst. Evol. Microbiol.">
        <title>The Global Catalogue of Microorganisms (GCM) 10K type strain sequencing project: providing services to taxonomists for standard genome sequencing and annotation.</title>
        <authorList>
            <consortium name="The Broad Institute Genomics Platform"/>
            <consortium name="The Broad Institute Genome Sequencing Center for Infectious Disease"/>
            <person name="Wu L."/>
            <person name="Ma J."/>
        </authorList>
    </citation>
    <scope>NUCLEOTIDE SEQUENCE [LARGE SCALE GENOMIC DNA]</scope>
    <source>
        <strain evidence="7">JCM 17810</strain>
    </source>
</reference>
<dbReference type="PANTHER" id="PTHR30024">
    <property type="entry name" value="ALIPHATIC SULFONATES-BINDING PROTEIN-RELATED"/>
    <property type="match status" value="1"/>
</dbReference>
<feature type="domain" description="SsuA/THI5-like" evidence="5">
    <location>
        <begin position="63"/>
        <end position="268"/>
    </location>
</feature>
<sequence>MRTKTCVLALAASLALAACGGGGEEPGGDENANGGANAGGGEELAPITVGTLPVTAAVGLEIGIREGIFEEHGLDVSIEMGQGGAALLPAVVSGEMQFATSNPLSLMQAESQGLDIHVVSGYSHSFPEGEDINGTYAGAQTDIEEPTDLEGATVAVNTLNGLGDLTIRELVRQAGGDPDSLQFVELPFPEMPSALANGDVDAAWLPEPFISIAGDDVRLVEYQNQVVAPGLSTMLLFTSGAYAEQNPEIVEAFTTASAEALNFANENQDLQREVLPELLEMDPALADTVRLEGLSPEIDRDALQAVNEMAVDDGIYDEPLDLEEFLP</sequence>
<keyword evidence="3 4" id="KW-0732">Signal</keyword>
<accession>A0ABP8KRY8</accession>
<dbReference type="EMBL" id="BAABGN010000001">
    <property type="protein sequence ID" value="GAA4414810.1"/>
    <property type="molecule type" value="Genomic_DNA"/>
</dbReference>
<dbReference type="InterPro" id="IPR015168">
    <property type="entry name" value="SsuA/THI5"/>
</dbReference>
<feature type="signal peptide" evidence="4">
    <location>
        <begin position="1"/>
        <end position="17"/>
    </location>
</feature>
<organism evidence="6 7">
    <name type="scientific">Georgenia halophila</name>
    <dbReference type="NCBI Taxonomy" id="620889"/>
    <lineage>
        <taxon>Bacteria</taxon>
        <taxon>Bacillati</taxon>
        <taxon>Actinomycetota</taxon>
        <taxon>Actinomycetes</taxon>
        <taxon>Micrococcales</taxon>
        <taxon>Bogoriellaceae</taxon>
        <taxon>Georgenia</taxon>
    </lineage>
</organism>
<evidence type="ECO:0000313" key="6">
    <source>
        <dbReference type="EMBL" id="GAA4414810.1"/>
    </source>
</evidence>
<dbReference type="SUPFAM" id="SSF53850">
    <property type="entry name" value="Periplasmic binding protein-like II"/>
    <property type="match status" value="1"/>
</dbReference>
<dbReference type="PROSITE" id="PS51257">
    <property type="entry name" value="PROKAR_LIPOPROTEIN"/>
    <property type="match status" value="1"/>
</dbReference>